<dbReference type="Pfam" id="PF00096">
    <property type="entry name" value="zf-C2H2"/>
    <property type="match status" value="1"/>
</dbReference>
<feature type="compositionally biased region" description="Basic and acidic residues" evidence="14">
    <location>
        <begin position="1"/>
        <end position="10"/>
    </location>
</feature>
<dbReference type="GO" id="GO:0008270">
    <property type="term" value="F:zinc ion binding"/>
    <property type="evidence" value="ECO:0007669"/>
    <property type="project" value="UniProtKB-KW"/>
</dbReference>
<evidence type="ECO:0000256" key="10">
    <source>
        <dbReference type="ARBA" id="ARBA00022833"/>
    </source>
</evidence>
<evidence type="ECO:0000313" key="17">
    <source>
        <dbReference type="Proteomes" id="UP000625711"/>
    </source>
</evidence>
<dbReference type="GO" id="GO:0035282">
    <property type="term" value="P:segmentation"/>
    <property type="evidence" value="ECO:0007669"/>
    <property type="project" value="UniProtKB-KW"/>
</dbReference>
<dbReference type="FunFam" id="3.30.160.60:FF:001301">
    <property type="entry name" value="Blast:Protein hunchback"/>
    <property type="match status" value="1"/>
</dbReference>
<evidence type="ECO:0000256" key="12">
    <source>
        <dbReference type="ARBA" id="ARBA00023242"/>
    </source>
</evidence>
<organism evidence="16 17">
    <name type="scientific">Rhynchophorus ferrugineus</name>
    <name type="common">Red palm weevil</name>
    <name type="synonym">Curculio ferrugineus</name>
    <dbReference type="NCBI Taxonomy" id="354439"/>
    <lineage>
        <taxon>Eukaryota</taxon>
        <taxon>Metazoa</taxon>
        <taxon>Ecdysozoa</taxon>
        <taxon>Arthropoda</taxon>
        <taxon>Hexapoda</taxon>
        <taxon>Insecta</taxon>
        <taxon>Pterygota</taxon>
        <taxon>Neoptera</taxon>
        <taxon>Endopterygota</taxon>
        <taxon>Coleoptera</taxon>
        <taxon>Polyphaga</taxon>
        <taxon>Cucujiformia</taxon>
        <taxon>Curculionidae</taxon>
        <taxon>Dryophthorinae</taxon>
        <taxon>Rhynchophorus</taxon>
    </lineage>
</organism>
<evidence type="ECO:0000256" key="7">
    <source>
        <dbReference type="ARBA" id="ARBA00022723"/>
    </source>
</evidence>
<evidence type="ECO:0000256" key="5">
    <source>
        <dbReference type="ARBA" id="ARBA00022473"/>
    </source>
</evidence>
<comment type="function">
    <text evidence="1">Gap class segmentation protein that controls development of head structures.</text>
</comment>
<evidence type="ECO:0000256" key="14">
    <source>
        <dbReference type="SAM" id="MobiDB-lite"/>
    </source>
</evidence>
<dbReference type="InterPro" id="IPR050688">
    <property type="entry name" value="Zinc_finger/UBP_domain"/>
</dbReference>
<keyword evidence="5" id="KW-0217">Developmental protein</keyword>
<dbReference type="EMBL" id="JAACXV010000379">
    <property type="protein sequence ID" value="KAF7278962.1"/>
    <property type="molecule type" value="Genomic_DNA"/>
</dbReference>
<evidence type="ECO:0000256" key="1">
    <source>
        <dbReference type="ARBA" id="ARBA00003983"/>
    </source>
</evidence>
<comment type="caution">
    <text evidence="16">The sequence shown here is derived from an EMBL/GenBank/DDBJ whole genome shotgun (WGS) entry which is preliminary data.</text>
</comment>
<evidence type="ECO:0000256" key="6">
    <source>
        <dbReference type="ARBA" id="ARBA00022492"/>
    </source>
</evidence>
<evidence type="ECO:0000256" key="11">
    <source>
        <dbReference type="ARBA" id="ARBA00023125"/>
    </source>
</evidence>
<feature type="domain" description="C2H2-type" evidence="15">
    <location>
        <begin position="385"/>
        <end position="412"/>
    </location>
</feature>
<dbReference type="GO" id="GO:0045944">
    <property type="term" value="P:positive regulation of transcription by RNA polymerase II"/>
    <property type="evidence" value="ECO:0007669"/>
    <property type="project" value="TreeGrafter"/>
</dbReference>
<keyword evidence="7" id="KW-0479">Metal-binding</keyword>
<feature type="compositionally biased region" description="Polar residues" evidence="14">
    <location>
        <begin position="11"/>
        <end position="25"/>
    </location>
</feature>
<keyword evidence="11" id="KW-0238">DNA-binding</keyword>
<dbReference type="PANTHER" id="PTHR24403:SF43">
    <property type="entry name" value="ZINC FINGER PROTEIN 64"/>
    <property type="match status" value="1"/>
</dbReference>
<evidence type="ECO:0000256" key="9">
    <source>
        <dbReference type="ARBA" id="ARBA00022771"/>
    </source>
</evidence>
<dbReference type="GO" id="GO:0005634">
    <property type="term" value="C:nucleus"/>
    <property type="evidence" value="ECO:0007669"/>
    <property type="project" value="UniProtKB-SubCell"/>
</dbReference>
<proteinExistence type="inferred from homology"/>
<dbReference type="SMART" id="SM00355">
    <property type="entry name" value="ZnF_C2H2"/>
    <property type="match status" value="6"/>
</dbReference>
<reference evidence="16" key="1">
    <citation type="submission" date="2020-08" db="EMBL/GenBank/DDBJ databases">
        <title>Genome sequencing and assembly of the red palm weevil Rhynchophorus ferrugineus.</title>
        <authorList>
            <person name="Dias G.B."/>
            <person name="Bergman C.M."/>
            <person name="Manee M."/>
        </authorList>
    </citation>
    <scope>NUCLEOTIDE SEQUENCE</scope>
    <source>
        <strain evidence="16">AA-2017</strain>
        <tissue evidence="16">Whole larva</tissue>
    </source>
</reference>
<feature type="compositionally biased region" description="Polar residues" evidence="14">
    <location>
        <begin position="65"/>
        <end position="86"/>
    </location>
</feature>
<feature type="domain" description="C2H2-type" evidence="15">
    <location>
        <begin position="144"/>
        <end position="171"/>
    </location>
</feature>
<comment type="similarity">
    <text evidence="3">Belongs to the hunchback C2H2-type zinc-finger protein family.</text>
</comment>
<dbReference type="AlphaFoldDB" id="A0A834IH67"/>
<evidence type="ECO:0000256" key="4">
    <source>
        <dbReference type="ARBA" id="ARBA00013638"/>
    </source>
</evidence>
<dbReference type="Gene3D" id="3.30.160.60">
    <property type="entry name" value="Classic Zinc Finger"/>
    <property type="match status" value="3"/>
</dbReference>
<evidence type="ECO:0000256" key="13">
    <source>
        <dbReference type="PROSITE-ProRule" id="PRU00042"/>
    </source>
</evidence>
<evidence type="ECO:0000256" key="8">
    <source>
        <dbReference type="ARBA" id="ARBA00022737"/>
    </source>
</evidence>
<feature type="region of interest" description="Disordered" evidence="14">
    <location>
        <begin position="1"/>
        <end position="93"/>
    </location>
</feature>
<keyword evidence="12" id="KW-0539">Nucleus</keyword>
<gene>
    <name evidence="16" type="ORF">GWI33_007771</name>
</gene>
<dbReference type="GO" id="GO:0000977">
    <property type="term" value="F:RNA polymerase II transcription regulatory region sequence-specific DNA binding"/>
    <property type="evidence" value="ECO:0007669"/>
    <property type="project" value="UniProtKB-ARBA"/>
</dbReference>
<keyword evidence="10" id="KW-0862">Zinc</keyword>
<evidence type="ECO:0000313" key="16">
    <source>
        <dbReference type="EMBL" id="KAF7278962.1"/>
    </source>
</evidence>
<keyword evidence="17" id="KW-1185">Reference proteome</keyword>
<accession>A0A834IH67</accession>
<keyword evidence="8" id="KW-0677">Repeat</keyword>
<keyword evidence="6" id="KW-0302">Gap protein</keyword>
<protein>
    <recommendedName>
        <fullName evidence="4">Protein hunchback</fullName>
    </recommendedName>
</protein>
<evidence type="ECO:0000259" key="15">
    <source>
        <dbReference type="PROSITE" id="PS50157"/>
    </source>
</evidence>
<name>A0A834IH67_RHYFE</name>
<dbReference type="PROSITE" id="PS00028">
    <property type="entry name" value="ZINC_FINGER_C2H2_1"/>
    <property type="match status" value="3"/>
</dbReference>
<dbReference type="InterPro" id="IPR036236">
    <property type="entry name" value="Znf_C2H2_sf"/>
</dbReference>
<dbReference type="PROSITE" id="PS50157">
    <property type="entry name" value="ZINC_FINGER_C2H2_2"/>
    <property type="match status" value="3"/>
</dbReference>
<evidence type="ECO:0000256" key="2">
    <source>
        <dbReference type="ARBA" id="ARBA00004123"/>
    </source>
</evidence>
<keyword evidence="9 13" id="KW-0863">Zinc-finger</keyword>
<dbReference type="FunFam" id="3.30.160.60:FF:001482">
    <property type="entry name" value="Hunchback"/>
    <property type="match status" value="1"/>
</dbReference>
<dbReference type="PANTHER" id="PTHR24403">
    <property type="entry name" value="ZINC FINGER PROTEIN"/>
    <property type="match status" value="1"/>
</dbReference>
<sequence length="437" mass="49071">KQEPVDDTRNDSGVTSGSDCPSASPGSDRCDNNPFNTPPQDPISRNSGEHCQRARNRYNPWYGPNFSTPSTSRGVGNTQRPPSTENKGPAMDDNSLDYADISVPKINSHGKMKVHRCKQCEFVAYTKLDFWKHSSVHIREEKALKCPKCPFVTEFKHHLEYHIMNHQGAKPYKCKLCSYSCVNNSMLRSHMKSHSKIYQYRCMDCLYETKYVHSLKLHLRKYGHNPAIVLNPDGTPNPDPVIDVYGSRRGPKTKKVASRSSGQITPFTLSMVPGLANAFPNPEMFQNFQMVQDRLQQITQPPQEEIRTDGGALDLSKPPSRSSEVDGEEEEPMRTAFSNVEVVENRLSPTGSNTNETPVSNEIPANNEALNFTHGQNSNSAKYGFNCEYCGIGFNEEVMFRIHMGYHGFGNPFTCNMCGVECGNSVNFFLHIARTSH</sequence>
<dbReference type="InterPro" id="IPR013087">
    <property type="entry name" value="Znf_C2H2_type"/>
</dbReference>
<dbReference type="Proteomes" id="UP000625711">
    <property type="component" value="Unassembled WGS sequence"/>
</dbReference>
<dbReference type="GO" id="GO:0040034">
    <property type="term" value="P:regulation of development, heterochronic"/>
    <property type="evidence" value="ECO:0007669"/>
    <property type="project" value="UniProtKB-ARBA"/>
</dbReference>
<feature type="non-terminal residue" evidence="16">
    <location>
        <position position="1"/>
    </location>
</feature>
<evidence type="ECO:0000256" key="3">
    <source>
        <dbReference type="ARBA" id="ARBA00007746"/>
    </source>
</evidence>
<dbReference type="OrthoDB" id="10015593at2759"/>
<comment type="subcellular location">
    <subcellularLocation>
        <location evidence="2">Nucleus</location>
    </subcellularLocation>
</comment>
<dbReference type="SUPFAM" id="SSF57667">
    <property type="entry name" value="beta-beta-alpha zinc fingers"/>
    <property type="match status" value="2"/>
</dbReference>
<feature type="region of interest" description="Disordered" evidence="14">
    <location>
        <begin position="302"/>
        <end position="336"/>
    </location>
</feature>
<feature type="domain" description="C2H2-type" evidence="15">
    <location>
        <begin position="172"/>
        <end position="195"/>
    </location>
</feature>
<dbReference type="GO" id="GO:0000122">
    <property type="term" value="P:negative regulation of transcription by RNA polymerase II"/>
    <property type="evidence" value="ECO:0007669"/>
    <property type="project" value="UniProtKB-ARBA"/>
</dbReference>